<keyword evidence="3 12" id="KW-0132">Cell division</keyword>
<keyword evidence="8 12" id="KW-1133">Transmembrane helix</keyword>
<feature type="transmembrane region" description="Helical" evidence="12">
    <location>
        <begin position="296"/>
        <end position="318"/>
    </location>
</feature>
<gene>
    <name evidence="12 15" type="primary">mraY</name>
    <name evidence="15" type="ORF">WEOB_160</name>
</gene>
<evidence type="ECO:0000256" key="9">
    <source>
        <dbReference type="ARBA" id="ARBA00023136"/>
    </source>
</evidence>
<comment type="function">
    <text evidence="12">Catalyzes the initial step of the lipid cycle reactions in the biosynthesis of the cell wall peptidoglycan: transfers peptidoglycan precursor phospho-MurNAc-pentapeptide from UDP-MurNAc-pentapeptide onto the lipid carrier undecaprenyl phosphate, yielding undecaprenyl-pyrophosphoryl-MurNAc-pentapeptide, known as lipid I.</text>
</comment>
<feature type="transmembrane region" description="Helical" evidence="12">
    <location>
        <begin position="98"/>
        <end position="116"/>
    </location>
</feature>
<comment type="catalytic activity">
    <reaction evidence="12">
        <text>UDP-N-acetyl-alpha-D-muramoyl-L-alanyl-gamma-D-glutamyl-meso-2,6-diaminopimeloyl-D-alanyl-D-alanine + di-trans,octa-cis-undecaprenyl phosphate = di-trans,octa-cis-undecaprenyl diphospho-N-acetyl-alpha-D-muramoyl-L-alanyl-D-glutamyl-meso-2,6-diaminopimeloyl-D-alanyl-D-alanine + UMP</text>
        <dbReference type="Rhea" id="RHEA:28386"/>
        <dbReference type="ChEBI" id="CHEBI:57865"/>
        <dbReference type="ChEBI" id="CHEBI:60392"/>
        <dbReference type="ChEBI" id="CHEBI:61386"/>
        <dbReference type="ChEBI" id="CHEBI:61387"/>
        <dbReference type="EC" id="2.7.8.13"/>
    </reaction>
</comment>
<dbReference type="STRING" id="1594731.WEOB_160"/>
<keyword evidence="12 14" id="KW-0460">Magnesium</keyword>
<keyword evidence="6 12" id="KW-0133">Cell shape</keyword>
<evidence type="ECO:0000256" key="3">
    <source>
        <dbReference type="ARBA" id="ARBA00022618"/>
    </source>
</evidence>
<evidence type="ECO:0000256" key="5">
    <source>
        <dbReference type="ARBA" id="ARBA00022692"/>
    </source>
</evidence>
<dbReference type="GO" id="GO:0009252">
    <property type="term" value="P:peptidoglycan biosynthetic process"/>
    <property type="evidence" value="ECO:0007669"/>
    <property type="project" value="UniProtKB-UniRule"/>
</dbReference>
<dbReference type="EC" id="2.7.8.13" evidence="12 13"/>
<dbReference type="GO" id="GO:0008963">
    <property type="term" value="F:phospho-N-acetylmuramoyl-pentapeptide-transferase activity"/>
    <property type="evidence" value="ECO:0007669"/>
    <property type="project" value="UniProtKB-UniRule"/>
</dbReference>
<evidence type="ECO:0000256" key="12">
    <source>
        <dbReference type="HAMAP-Rule" id="MF_00038"/>
    </source>
</evidence>
<dbReference type="PANTHER" id="PTHR22926">
    <property type="entry name" value="PHOSPHO-N-ACETYLMURAMOYL-PENTAPEPTIDE-TRANSFERASE"/>
    <property type="match status" value="1"/>
</dbReference>
<sequence length="364" mass="41701">MFKCLIENFLIQNQIKINTFFCFRIYEIIASAVTSFLLSTWIGYILIKKLRKLQINQIIRKNGPKSHLKKQGTPTMGGLIIIFSIIISTFLWIYPFNSYIFCILFSLIGYGIIGFIDDYKKISNNNTDGLNFIWKYFLQSIITLLIIHNIFMLLKEKETIQLILPFVKKNIPFSSSENMWWYIILCYVIIIGISNAVNLTDGLDGLAIIPIILVSLGLGIISWKSSNIKYTETTLHIPYLTFSYEITIICAIIIGSALGFLLFNIYPAKIFMGDVGSLSLGSILSTIAILLHQELFLLIISGIFIIEVISVIIQFVFFKIKKRRIFLMAPIHHHYELKGIPEKTIVIRFWIISAILTYIGILSI</sequence>
<keyword evidence="12" id="KW-1003">Cell membrane</keyword>
<evidence type="ECO:0000313" key="16">
    <source>
        <dbReference type="Proteomes" id="UP000242753"/>
    </source>
</evidence>
<evidence type="ECO:0000256" key="13">
    <source>
        <dbReference type="NCBIfam" id="TIGR00445"/>
    </source>
</evidence>
<dbReference type="EMBL" id="LN774881">
    <property type="protein sequence ID" value="CEN32113.1"/>
    <property type="molecule type" value="Genomic_DNA"/>
</dbReference>
<dbReference type="InterPro" id="IPR000715">
    <property type="entry name" value="Glycosyl_transferase_4"/>
</dbReference>
<organism evidence="15 16">
    <name type="scientific">Candidatus Westeberhardia cardiocondylae</name>
    <dbReference type="NCBI Taxonomy" id="1594731"/>
    <lineage>
        <taxon>Bacteria</taxon>
        <taxon>Pseudomonadati</taxon>
        <taxon>Pseudomonadota</taxon>
        <taxon>Gammaproteobacteria</taxon>
        <taxon>Enterobacterales</taxon>
        <taxon>Enterobacteriaceae</taxon>
        <taxon>ant endosymbionts</taxon>
        <taxon>Candidatus Westeberhardia</taxon>
    </lineage>
</organism>
<accession>A0A0H5BWR9</accession>
<dbReference type="PROSITE" id="PS01347">
    <property type="entry name" value="MRAY_1"/>
    <property type="match status" value="1"/>
</dbReference>
<feature type="transmembrane region" description="Helical" evidence="12">
    <location>
        <begin position="136"/>
        <end position="154"/>
    </location>
</feature>
<comment type="pathway">
    <text evidence="12">Cell wall biogenesis; peptidoglycan biosynthesis.</text>
</comment>
<feature type="transmembrane region" description="Helical" evidence="12">
    <location>
        <begin position="75"/>
        <end position="92"/>
    </location>
</feature>
<feature type="binding site" evidence="14">
    <location>
        <position position="274"/>
    </location>
    <ligand>
        <name>Mg(2+)</name>
        <dbReference type="ChEBI" id="CHEBI:18420"/>
    </ligand>
</feature>
<protein>
    <recommendedName>
        <fullName evidence="12 13">Phospho-N-acetylmuramoyl-pentapeptide-transferase</fullName>
        <ecNumber evidence="12 13">2.7.8.13</ecNumber>
    </recommendedName>
    <alternativeName>
        <fullName evidence="12">UDP-MurNAc-pentapeptide phosphotransferase</fullName>
    </alternativeName>
</protein>
<feature type="transmembrane region" description="Helical" evidence="12">
    <location>
        <begin position="243"/>
        <end position="263"/>
    </location>
</feature>
<dbReference type="Proteomes" id="UP000242753">
    <property type="component" value="Chromosome I"/>
</dbReference>
<evidence type="ECO:0000256" key="1">
    <source>
        <dbReference type="ARBA" id="ARBA00004141"/>
    </source>
</evidence>
<feature type="binding site" evidence="14">
    <location>
        <position position="198"/>
    </location>
    <ligand>
        <name>Mg(2+)</name>
        <dbReference type="ChEBI" id="CHEBI:18420"/>
    </ligand>
</feature>
<keyword evidence="10 12" id="KW-0131">Cell cycle</keyword>
<evidence type="ECO:0000256" key="10">
    <source>
        <dbReference type="ARBA" id="ARBA00023306"/>
    </source>
</evidence>
<feature type="transmembrane region" description="Helical" evidence="12">
    <location>
        <begin position="345"/>
        <end position="363"/>
    </location>
</feature>
<dbReference type="InterPro" id="IPR018480">
    <property type="entry name" value="PNAcMuramoyl-5peptid_Trfase_CS"/>
</dbReference>
<dbReference type="GO" id="GO:0051992">
    <property type="term" value="F:UDP-N-acetylmuramoyl-L-alanyl-D-glutamyl-meso-2,6-diaminopimelyl-D-alanyl-D-alanine:undecaprenyl-phosphate transferase activity"/>
    <property type="evidence" value="ECO:0007669"/>
    <property type="project" value="RHEA"/>
</dbReference>
<evidence type="ECO:0000256" key="6">
    <source>
        <dbReference type="ARBA" id="ARBA00022960"/>
    </source>
</evidence>
<reference evidence="16" key="1">
    <citation type="submission" date="2015-01" db="EMBL/GenBank/DDBJ databases">
        <authorList>
            <person name="Manzano-Marin A."/>
            <person name="Manzano-Marin A."/>
        </authorList>
    </citation>
    <scope>NUCLEOTIDE SEQUENCE [LARGE SCALE GENOMIC DNA]</scope>
    <source>
        <strain evidence="16">obscurior</strain>
    </source>
</reference>
<keyword evidence="9 12" id="KW-0472">Membrane</keyword>
<dbReference type="GO" id="GO:0008360">
    <property type="term" value="P:regulation of cell shape"/>
    <property type="evidence" value="ECO:0007669"/>
    <property type="project" value="UniProtKB-KW"/>
</dbReference>
<evidence type="ECO:0000256" key="11">
    <source>
        <dbReference type="ARBA" id="ARBA00023316"/>
    </source>
</evidence>
<dbReference type="PROSITE" id="PS01348">
    <property type="entry name" value="MRAY_2"/>
    <property type="match status" value="1"/>
</dbReference>
<keyword evidence="4 12" id="KW-0808">Transferase</keyword>
<name>A0A0H5BWR9_9ENTR</name>
<comment type="subcellular location">
    <subcellularLocation>
        <location evidence="12">Cell membrane</location>
        <topology evidence="12">Multi-pass membrane protein</topology>
    </subcellularLocation>
    <subcellularLocation>
        <location evidence="1">Membrane</location>
        <topology evidence="1">Multi-pass membrane protein</topology>
    </subcellularLocation>
</comment>
<dbReference type="AlphaFoldDB" id="A0A0H5BWR9"/>
<keyword evidence="7 12" id="KW-0573">Peptidoglycan synthesis</keyword>
<dbReference type="CDD" id="cd06852">
    <property type="entry name" value="GT_MraY"/>
    <property type="match status" value="1"/>
</dbReference>
<dbReference type="Pfam" id="PF00953">
    <property type="entry name" value="Glycos_transf_4"/>
    <property type="match status" value="1"/>
</dbReference>
<dbReference type="GO" id="GO:0071555">
    <property type="term" value="P:cell wall organization"/>
    <property type="evidence" value="ECO:0007669"/>
    <property type="project" value="UniProtKB-KW"/>
</dbReference>
<evidence type="ECO:0000256" key="7">
    <source>
        <dbReference type="ARBA" id="ARBA00022984"/>
    </source>
</evidence>
<evidence type="ECO:0000256" key="2">
    <source>
        <dbReference type="ARBA" id="ARBA00005583"/>
    </source>
</evidence>
<dbReference type="KEGG" id="wca:WEOB_160"/>
<feature type="transmembrane region" description="Helical" evidence="12">
    <location>
        <begin position="28"/>
        <end position="47"/>
    </location>
</feature>
<dbReference type="PANTHER" id="PTHR22926:SF5">
    <property type="entry name" value="PHOSPHO-N-ACETYLMURAMOYL-PENTAPEPTIDE-TRANSFERASE HOMOLOG"/>
    <property type="match status" value="1"/>
</dbReference>
<evidence type="ECO:0000256" key="4">
    <source>
        <dbReference type="ARBA" id="ARBA00022679"/>
    </source>
</evidence>
<dbReference type="GO" id="GO:0005886">
    <property type="term" value="C:plasma membrane"/>
    <property type="evidence" value="ECO:0007669"/>
    <property type="project" value="UniProtKB-SubCell"/>
</dbReference>
<evidence type="ECO:0000256" key="8">
    <source>
        <dbReference type="ARBA" id="ARBA00022989"/>
    </source>
</evidence>
<evidence type="ECO:0000313" key="15">
    <source>
        <dbReference type="EMBL" id="CEN32113.1"/>
    </source>
</evidence>
<comment type="cofactor">
    <cofactor evidence="12 14">
        <name>Mg(2+)</name>
        <dbReference type="ChEBI" id="CHEBI:18420"/>
    </cofactor>
</comment>
<keyword evidence="12 14" id="KW-0479">Metal-binding</keyword>
<comment type="similarity">
    <text evidence="2 12">Belongs to the glycosyltransferase 4 family. MraY subfamily.</text>
</comment>
<dbReference type="UniPathway" id="UPA00219"/>
<proteinExistence type="inferred from homology"/>
<dbReference type="InterPro" id="IPR003524">
    <property type="entry name" value="PNAcMuramoyl-5peptid_Trfase"/>
</dbReference>
<keyword evidence="11 12" id="KW-0961">Cell wall biogenesis/degradation</keyword>
<keyword evidence="5 12" id="KW-0812">Transmembrane</keyword>
<feature type="transmembrane region" description="Helical" evidence="12">
    <location>
        <begin position="270"/>
        <end position="290"/>
    </location>
</feature>
<dbReference type="HAMAP" id="MF_00038">
    <property type="entry name" value="MraY"/>
    <property type="match status" value="1"/>
</dbReference>
<feature type="transmembrane region" description="Helical" evidence="12">
    <location>
        <begin position="206"/>
        <end position="223"/>
    </location>
</feature>
<dbReference type="NCBIfam" id="TIGR00445">
    <property type="entry name" value="mraY"/>
    <property type="match status" value="1"/>
</dbReference>
<dbReference type="PATRIC" id="fig|1594731.3.peg.149"/>
<feature type="transmembrane region" description="Helical" evidence="12">
    <location>
        <begin position="179"/>
        <end position="199"/>
    </location>
</feature>
<keyword evidence="16" id="KW-1185">Reference proteome</keyword>
<dbReference type="RefSeq" id="WP_281264008.1">
    <property type="nucleotide sequence ID" value="NZ_LN774881.1"/>
</dbReference>
<dbReference type="Pfam" id="PF10555">
    <property type="entry name" value="MraY_sig1"/>
    <property type="match status" value="1"/>
</dbReference>
<dbReference type="GO" id="GO:0051301">
    <property type="term" value="P:cell division"/>
    <property type="evidence" value="ECO:0007669"/>
    <property type="project" value="UniProtKB-KW"/>
</dbReference>
<evidence type="ECO:0000256" key="14">
    <source>
        <dbReference type="PIRSR" id="PIRSR600715-1"/>
    </source>
</evidence>
<dbReference type="GO" id="GO:0046872">
    <property type="term" value="F:metal ion binding"/>
    <property type="evidence" value="ECO:0007669"/>
    <property type="project" value="UniProtKB-KW"/>
</dbReference>